<feature type="site" description="Interaction with DNA" evidence="7">
    <location>
        <position position="148"/>
    </location>
</feature>
<dbReference type="GO" id="GO:0019897">
    <property type="term" value="C:extrinsic component of plasma membrane"/>
    <property type="evidence" value="ECO:0007669"/>
    <property type="project" value="UniProtKB-UniRule"/>
</dbReference>
<feature type="compositionally biased region" description="Polar residues" evidence="9">
    <location>
        <begin position="865"/>
        <end position="875"/>
    </location>
</feature>
<keyword evidence="2 7" id="KW-1003">Cell membrane</keyword>
<dbReference type="InterPro" id="IPR035516">
    <property type="entry name" value="Gyrase/topoIV_suA_C"/>
</dbReference>
<dbReference type="PROSITE" id="PS52040">
    <property type="entry name" value="TOPO_IIA"/>
    <property type="match status" value="1"/>
</dbReference>
<dbReference type="SUPFAM" id="SSF101904">
    <property type="entry name" value="GyrA/ParC C-terminal domain-like"/>
    <property type="match status" value="1"/>
</dbReference>
<feature type="site" description="Transition state stabilizer" evidence="7">
    <location>
        <position position="191"/>
    </location>
</feature>
<dbReference type="HAMAP" id="MF_00936">
    <property type="entry name" value="ParC_type1"/>
    <property type="match status" value="1"/>
</dbReference>
<keyword evidence="4 7" id="KW-0238">DNA-binding</keyword>
<dbReference type="NCBIfam" id="TIGR01062">
    <property type="entry name" value="parC_Gneg"/>
    <property type="match status" value="1"/>
</dbReference>
<feature type="compositionally biased region" description="Basic and acidic residues" evidence="9">
    <location>
        <begin position="1"/>
        <end position="22"/>
    </location>
</feature>
<comment type="catalytic activity">
    <reaction evidence="1 7 8">
        <text>ATP-dependent breakage, passage and rejoining of double-stranded DNA.</text>
        <dbReference type="EC" id="5.6.2.2"/>
    </reaction>
</comment>
<feature type="compositionally biased region" description="Basic and acidic residues" evidence="9">
    <location>
        <begin position="876"/>
        <end position="891"/>
    </location>
</feature>
<evidence type="ECO:0000256" key="8">
    <source>
        <dbReference type="PROSITE-ProRule" id="PRU01384"/>
    </source>
</evidence>
<dbReference type="AlphaFoldDB" id="A0A227KS95"/>
<evidence type="ECO:0000256" key="1">
    <source>
        <dbReference type="ARBA" id="ARBA00000185"/>
    </source>
</evidence>
<evidence type="ECO:0000313" key="12">
    <source>
        <dbReference type="Proteomes" id="UP000214610"/>
    </source>
</evidence>
<dbReference type="PANTHER" id="PTHR43493:SF1">
    <property type="entry name" value="DNA TOPOISOMERASE 4 SUBUNIT A"/>
    <property type="match status" value="1"/>
</dbReference>
<dbReference type="EC" id="5.6.2.2" evidence="7"/>
<dbReference type="Pfam" id="PF03989">
    <property type="entry name" value="DNA_gyraseA_C"/>
    <property type="match status" value="3"/>
</dbReference>
<keyword evidence="12" id="KW-1185">Reference proteome</keyword>
<feature type="active site" description="O-(5'-phospho-DNA)-tyrosine intermediate" evidence="7 8">
    <location>
        <position position="192"/>
    </location>
</feature>
<keyword evidence="6 7" id="KW-0413">Isomerase</keyword>
<dbReference type="EMBL" id="NHMP01000001">
    <property type="protein sequence ID" value="OXE51362.1"/>
    <property type="molecule type" value="Genomic_DNA"/>
</dbReference>
<feature type="site" description="Interaction with DNA" evidence="7">
    <location>
        <position position="150"/>
    </location>
</feature>
<dbReference type="Gene3D" id="3.30.1360.40">
    <property type="match status" value="1"/>
</dbReference>
<dbReference type="Gene3D" id="1.10.268.10">
    <property type="entry name" value="Topoisomerase, domain 3"/>
    <property type="match status" value="1"/>
</dbReference>
<dbReference type="InterPro" id="IPR013758">
    <property type="entry name" value="Topo_IIA_A/C_ab"/>
</dbReference>
<dbReference type="InterPro" id="IPR005742">
    <property type="entry name" value="TopoIV_A_Gneg"/>
</dbReference>
<feature type="region of interest" description="Disordered" evidence="9">
    <location>
        <begin position="1"/>
        <end position="42"/>
    </location>
</feature>
<evidence type="ECO:0000256" key="5">
    <source>
        <dbReference type="ARBA" id="ARBA00023136"/>
    </source>
</evidence>
<evidence type="ECO:0000256" key="7">
    <source>
        <dbReference type="HAMAP-Rule" id="MF_00936"/>
    </source>
</evidence>
<comment type="function">
    <text evidence="7">Topoisomerase IV is essential for chromosome segregation. It relaxes supercoiled DNA. Performs the decatenation events required during the replication of a circular DNA molecule.</text>
</comment>
<evidence type="ECO:0000256" key="6">
    <source>
        <dbReference type="ARBA" id="ARBA00023235"/>
    </source>
</evidence>
<organism evidence="11 12">
    <name type="scientific">Turicimonas muris</name>
    <dbReference type="NCBI Taxonomy" id="1796652"/>
    <lineage>
        <taxon>Bacteria</taxon>
        <taxon>Pseudomonadati</taxon>
        <taxon>Pseudomonadota</taxon>
        <taxon>Betaproteobacteria</taxon>
        <taxon>Burkholderiales</taxon>
        <taxon>Sutterellaceae</taxon>
        <taxon>Turicimonas</taxon>
    </lineage>
</organism>
<comment type="subunit">
    <text evidence="7">Heterotetramer composed of ParC and ParE.</text>
</comment>
<dbReference type="InterPro" id="IPR002205">
    <property type="entry name" value="Topo_IIA_dom_A"/>
</dbReference>
<keyword evidence="5 7" id="KW-0472">Membrane</keyword>
<dbReference type="GO" id="GO:0009330">
    <property type="term" value="C:DNA topoisomerase type II (double strand cut, ATP-hydrolyzing) complex"/>
    <property type="evidence" value="ECO:0007669"/>
    <property type="project" value="TreeGrafter"/>
</dbReference>
<sequence length="907" mass="99710">MTKEEEKTGEVQSLKEDIKETEISSADGTEELKDFEAETSDPEVLEEIDKTLGEVSIVPTNDPTDIVEQALTNDDDGGDKLTVAYFASRAYLEYAISVVKGRALPEVSDGQKPVQRRILYAMRRMGLVAEAKQVKSARIVGDVLGKFHPHGDVAAYDAMVRMAQDFTMRYPLVHGEGNFGSQDGDSPAHMRYTEAKLSKYSELLLEEIDEGGTKFVPNYDGAFKEPVTLPARLPFILLNGASGIAVGMATEIPPHNLVEVANAAEAVIKNPKITLDELMQFIPGPDFPGGAQIISSEKDIKSAYSTGYGSLLLRARYEFEELARGQWQLVVTELPYKVGAAKVLAELDSLTNPKAPAGKKTLSAKQQQDKALLLSILDTVRDESDTDNPVRIVFEPKSKAVDRNEFVNILFSKTSLECGCKFNLVAIGIDGKPRQKGLVEILSEWCTFRLGTVLKRSQTRLDDVQGRIHVLEGRMLIIVNIEEVIRLIREAKDPKAALMKTFGLTDAQAEDILELKLRQLANLDEIKLQKEIDQLKSEEAALLDVINNDSKLRALVCKEIRSDAKKYGDERRTLIEQAQTATLIKKVADEPVTVIISEKGFLRARTGHGCDAANLSFKLGDSLKASFECRTVDNLIVMAHSGRVYSVPVSQLPNGRGDGVHVSAFVQFQDKDAPFSYVCGDSDFKVLLASSDGYGFWCKLGDMVSRQKSGKTFFTLNDETVKPLPLRMFTDAQTLVSVLTQAGRFLDFEIDELRSLPNGGRGVALISLAEGDRLAAALPSSSKGVIACGLGRGNKEQTYPIGPRLIETFKMKRARKGKQLPNKWNYYDLLPSKFDEKLEVPGANEGEGGVSENTDTRADEKPTVSADSNSQTISGKEQKETGKTDADKQLDDFVLTSEEQGNTGLLF</sequence>
<dbReference type="GO" id="GO:0007059">
    <property type="term" value="P:chromosome segregation"/>
    <property type="evidence" value="ECO:0007669"/>
    <property type="project" value="UniProtKB-UniRule"/>
</dbReference>
<accession>A0A227KS95</accession>
<gene>
    <name evidence="7" type="primary">parC</name>
    <name evidence="11" type="ORF">ADH67_03315</name>
</gene>
<feature type="domain" description="Topo IIA-type catalytic" evidence="10">
    <location>
        <begin position="104"/>
        <end position="592"/>
    </location>
</feature>
<dbReference type="Gene3D" id="3.90.199.10">
    <property type="entry name" value="Topoisomerase II, domain 5"/>
    <property type="match status" value="1"/>
</dbReference>
<dbReference type="GO" id="GO:0003677">
    <property type="term" value="F:DNA binding"/>
    <property type="evidence" value="ECO:0007669"/>
    <property type="project" value="UniProtKB-UniRule"/>
</dbReference>
<dbReference type="GO" id="GO:0005737">
    <property type="term" value="C:cytoplasm"/>
    <property type="evidence" value="ECO:0007669"/>
    <property type="project" value="TreeGrafter"/>
</dbReference>
<evidence type="ECO:0000256" key="2">
    <source>
        <dbReference type="ARBA" id="ARBA00022475"/>
    </source>
</evidence>
<dbReference type="SUPFAM" id="SSF56719">
    <property type="entry name" value="Type II DNA topoisomerase"/>
    <property type="match status" value="1"/>
</dbReference>
<comment type="caution">
    <text evidence="11">The sequence shown here is derived from an EMBL/GenBank/DDBJ whole genome shotgun (WGS) entry which is preliminary data.</text>
</comment>
<dbReference type="Pfam" id="PF00521">
    <property type="entry name" value="DNA_topoisoIV"/>
    <property type="match status" value="1"/>
</dbReference>
<evidence type="ECO:0000313" key="11">
    <source>
        <dbReference type="EMBL" id="OXE51362.1"/>
    </source>
</evidence>
<name>A0A227KS95_9BURK</name>
<dbReference type="InterPro" id="IPR006691">
    <property type="entry name" value="GyrA/parC_rep"/>
</dbReference>
<dbReference type="NCBIfam" id="NF004044">
    <property type="entry name" value="PRK05561.1"/>
    <property type="match status" value="1"/>
</dbReference>
<feature type="compositionally biased region" description="Polar residues" evidence="9">
    <location>
        <begin position="897"/>
        <end position="907"/>
    </location>
</feature>
<evidence type="ECO:0000256" key="4">
    <source>
        <dbReference type="ARBA" id="ARBA00023125"/>
    </source>
</evidence>
<dbReference type="Proteomes" id="UP000214610">
    <property type="component" value="Unassembled WGS sequence"/>
</dbReference>
<dbReference type="GO" id="GO:0006265">
    <property type="term" value="P:DNA topological change"/>
    <property type="evidence" value="ECO:0007669"/>
    <property type="project" value="UniProtKB-UniRule"/>
</dbReference>
<feature type="site" description="Interaction with DNA" evidence="7">
    <location>
        <position position="112"/>
    </location>
</feature>
<feature type="region of interest" description="Disordered" evidence="9">
    <location>
        <begin position="839"/>
        <end position="907"/>
    </location>
</feature>
<evidence type="ECO:0000259" key="10">
    <source>
        <dbReference type="PROSITE" id="PS52040"/>
    </source>
</evidence>
<comment type="subcellular location">
    <subcellularLocation>
        <location evidence="7">Cell membrane</location>
        <topology evidence="7">Peripheral membrane protein</topology>
    </subcellularLocation>
</comment>
<proteinExistence type="inferred from homology"/>
<dbReference type="SMART" id="SM00434">
    <property type="entry name" value="TOP4c"/>
    <property type="match status" value="1"/>
</dbReference>
<dbReference type="InterPro" id="IPR013757">
    <property type="entry name" value="Topo_IIA_A_a_sf"/>
</dbReference>
<dbReference type="CDD" id="cd00187">
    <property type="entry name" value="TOP4c"/>
    <property type="match status" value="1"/>
</dbReference>
<comment type="similarity">
    <text evidence="7">Belongs to the type II topoisomerase GyrA/ParC subunit family. ParC type 1 subfamily.</text>
</comment>
<protein>
    <recommendedName>
        <fullName evidence="7">DNA topoisomerase 4 subunit A</fullName>
        <ecNumber evidence="7">5.6.2.2</ecNumber>
    </recommendedName>
    <alternativeName>
        <fullName evidence="7">Topoisomerase IV subunit A</fullName>
    </alternativeName>
</protein>
<keyword evidence="3 7" id="KW-0799">Topoisomerase</keyword>
<reference evidence="12" key="1">
    <citation type="submission" date="2017-05" db="EMBL/GenBank/DDBJ databases">
        <title>Improved OligoMM genomes.</title>
        <authorList>
            <person name="Garzetti D."/>
        </authorList>
    </citation>
    <scope>NUCLEOTIDE SEQUENCE [LARGE SCALE GENOMIC DNA]</scope>
    <source>
        <strain evidence="12">YL45</strain>
    </source>
</reference>
<dbReference type="InterPro" id="IPR013760">
    <property type="entry name" value="Topo_IIA-like_dom_sf"/>
</dbReference>
<evidence type="ECO:0000256" key="9">
    <source>
        <dbReference type="SAM" id="MobiDB-lite"/>
    </source>
</evidence>
<dbReference type="PANTHER" id="PTHR43493">
    <property type="entry name" value="DNA GYRASE/TOPOISOMERASE SUBUNIT A"/>
    <property type="match status" value="1"/>
</dbReference>
<dbReference type="InterPro" id="IPR050220">
    <property type="entry name" value="Type_II_DNA_Topoisomerases"/>
</dbReference>
<dbReference type="Gene3D" id="2.120.10.90">
    <property type="entry name" value="DNA gyrase/topoisomerase IV, subunit A, C-terminal"/>
    <property type="match status" value="1"/>
</dbReference>
<dbReference type="GO" id="GO:0005694">
    <property type="term" value="C:chromosome"/>
    <property type="evidence" value="ECO:0007669"/>
    <property type="project" value="InterPro"/>
</dbReference>
<dbReference type="GO" id="GO:0003918">
    <property type="term" value="F:DNA topoisomerase type II (double strand cut, ATP-hydrolyzing) activity"/>
    <property type="evidence" value="ECO:0007669"/>
    <property type="project" value="UniProtKB-UniRule"/>
</dbReference>
<dbReference type="GO" id="GO:0005524">
    <property type="term" value="F:ATP binding"/>
    <property type="evidence" value="ECO:0007669"/>
    <property type="project" value="InterPro"/>
</dbReference>
<evidence type="ECO:0000256" key="3">
    <source>
        <dbReference type="ARBA" id="ARBA00023029"/>
    </source>
</evidence>